<dbReference type="AlphaFoldDB" id="A0A392NVI0"/>
<dbReference type="Gene3D" id="1.10.8.60">
    <property type="match status" value="1"/>
</dbReference>
<proteinExistence type="predicted"/>
<keyword evidence="2" id="KW-0067">ATP-binding</keyword>
<comment type="caution">
    <text evidence="5">The sequence shown here is derived from an EMBL/GenBank/DDBJ whole genome shotgun (WGS) entry which is preliminary data.</text>
</comment>
<feature type="compositionally biased region" description="Basic and acidic residues" evidence="3">
    <location>
        <begin position="1"/>
        <end position="12"/>
    </location>
</feature>
<evidence type="ECO:0000256" key="3">
    <source>
        <dbReference type="SAM" id="MobiDB-lite"/>
    </source>
</evidence>
<evidence type="ECO:0000313" key="6">
    <source>
        <dbReference type="Proteomes" id="UP000265520"/>
    </source>
</evidence>
<feature type="domain" description="Clp ATPase C-terminal" evidence="4">
    <location>
        <begin position="29"/>
        <end position="65"/>
    </location>
</feature>
<keyword evidence="1" id="KW-0547">Nucleotide-binding</keyword>
<evidence type="ECO:0000256" key="2">
    <source>
        <dbReference type="ARBA" id="ARBA00022840"/>
    </source>
</evidence>
<feature type="non-terminal residue" evidence="5">
    <location>
        <position position="1"/>
    </location>
</feature>
<name>A0A392NVI0_9FABA</name>
<dbReference type="InterPro" id="IPR019489">
    <property type="entry name" value="Clp_ATPase_C"/>
</dbReference>
<dbReference type="GO" id="GO:0005524">
    <property type="term" value="F:ATP binding"/>
    <property type="evidence" value="ECO:0007669"/>
    <property type="project" value="UniProtKB-KW"/>
</dbReference>
<sequence length="67" mass="7801">GARAEENCRPQDENPSNRSCYPTSWNYRVYDPNYGAKPVKRVIQQNVENEFAKGILRGEFKEEDTFS</sequence>
<feature type="region of interest" description="Disordered" evidence="3">
    <location>
        <begin position="1"/>
        <end position="22"/>
    </location>
</feature>
<reference evidence="5 6" key="1">
    <citation type="journal article" date="2018" name="Front. Plant Sci.">
        <title>Red Clover (Trifolium pratense) and Zigzag Clover (T. medium) - A Picture of Genomic Similarities and Differences.</title>
        <authorList>
            <person name="Dluhosova J."/>
            <person name="Istvanek J."/>
            <person name="Nedelnik J."/>
            <person name="Repkova J."/>
        </authorList>
    </citation>
    <scope>NUCLEOTIDE SEQUENCE [LARGE SCALE GENOMIC DNA]</scope>
    <source>
        <strain evidence="6">cv. 10/8</strain>
        <tissue evidence="5">Leaf</tissue>
    </source>
</reference>
<dbReference type="Pfam" id="PF10431">
    <property type="entry name" value="ClpB_D2-small"/>
    <property type="match status" value="1"/>
</dbReference>
<keyword evidence="6" id="KW-1185">Reference proteome</keyword>
<dbReference type="Proteomes" id="UP000265520">
    <property type="component" value="Unassembled WGS sequence"/>
</dbReference>
<feature type="compositionally biased region" description="Polar residues" evidence="3">
    <location>
        <begin position="13"/>
        <end position="22"/>
    </location>
</feature>
<organism evidence="5 6">
    <name type="scientific">Trifolium medium</name>
    <dbReference type="NCBI Taxonomy" id="97028"/>
    <lineage>
        <taxon>Eukaryota</taxon>
        <taxon>Viridiplantae</taxon>
        <taxon>Streptophyta</taxon>
        <taxon>Embryophyta</taxon>
        <taxon>Tracheophyta</taxon>
        <taxon>Spermatophyta</taxon>
        <taxon>Magnoliopsida</taxon>
        <taxon>eudicotyledons</taxon>
        <taxon>Gunneridae</taxon>
        <taxon>Pentapetalae</taxon>
        <taxon>rosids</taxon>
        <taxon>fabids</taxon>
        <taxon>Fabales</taxon>
        <taxon>Fabaceae</taxon>
        <taxon>Papilionoideae</taxon>
        <taxon>50 kb inversion clade</taxon>
        <taxon>NPAAA clade</taxon>
        <taxon>Hologalegina</taxon>
        <taxon>IRL clade</taxon>
        <taxon>Trifolieae</taxon>
        <taxon>Trifolium</taxon>
    </lineage>
</organism>
<dbReference type="EMBL" id="LXQA010051394">
    <property type="protein sequence ID" value="MCI03179.1"/>
    <property type="molecule type" value="Genomic_DNA"/>
</dbReference>
<evidence type="ECO:0000313" key="5">
    <source>
        <dbReference type="EMBL" id="MCI03179.1"/>
    </source>
</evidence>
<accession>A0A392NVI0</accession>
<protein>
    <submittedName>
        <fullName evidence="5">Chaperone protein ClpB3 chloroplastic-like</fullName>
    </submittedName>
</protein>
<evidence type="ECO:0000259" key="4">
    <source>
        <dbReference type="Pfam" id="PF10431"/>
    </source>
</evidence>
<evidence type="ECO:0000256" key="1">
    <source>
        <dbReference type="ARBA" id="ARBA00022741"/>
    </source>
</evidence>